<keyword evidence="1" id="KW-1133">Transmembrane helix</keyword>
<feature type="transmembrane region" description="Helical" evidence="1">
    <location>
        <begin position="89"/>
        <end position="109"/>
    </location>
</feature>
<dbReference type="Pfam" id="PF11893">
    <property type="entry name" value="DUF3413"/>
    <property type="match status" value="1"/>
</dbReference>
<comment type="caution">
    <text evidence="3">The sequence shown here is derived from an EMBL/GenBank/DDBJ whole genome shotgun (WGS) entry which is preliminary data.</text>
</comment>
<protein>
    <submittedName>
        <fullName evidence="3">DUF3413 domain-containing protein</fullName>
    </submittedName>
</protein>
<dbReference type="InterPro" id="IPR017850">
    <property type="entry name" value="Alkaline_phosphatase_core_sf"/>
</dbReference>
<feature type="transmembrane region" description="Helical" evidence="1">
    <location>
        <begin position="136"/>
        <end position="157"/>
    </location>
</feature>
<gene>
    <name evidence="3" type="ORF">Q3O59_07340</name>
</gene>
<evidence type="ECO:0000313" key="4">
    <source>
        <dbReference type="Proteomes" id="UP001236258"/>
    </source>
</evidence>
<dbReference type="SUPFAM" id="SSF53649">
    <property type="entry name" value="Alkaline phosphatase-like"/>
    <property type="match status" value="1"/>
</dbReference>
<sequence>MVLEHNLSLVSKVNRLLSWGHWFTFFNILLALLVTASYWLAEPLPQSLTGWSFLISNWLGHTAFLCFLFFILTIFPISLLFPSQKHVRGLGAVLATLALVVLIFDAYVYRSLGYHIGNTAWPQTIELMRSQIVTNLRNFVLIVSLSAVAILVVQLIVSNYCWKKVSRLQATGFGRPIWVFFVGSFALSHLIHIWADAQLNLDVVRQDNVLPLSYPATAKSFLARHRLLDRSERASSHQQQLDALDYLKTVDAQLQCDQLLPARPPLTLIVLPALDSSQRQQLDGLGLRDLAPHFAPTVPAEALYQLFFGQFADANQLQQQLSQPPFWLTQQADRFSVSIQSQSTDIPEWLHHFSQPDAPVQVVFHDMAGLLELPEQGPVLILELSAQHRQWRLAPVQAWYRWPELRQQIQPAASLHLDLLPTLLAYAGCESRPQLAGDNLLAPRNLPKLAISQHEIYSFYKDKLVIIRDDHSFGIWSAATGLPLNERFDMPMLVDALQRLPKPATD</sequence>
<reference evidence="3 4" key="1">
    <citation type="submission" date="2023-08" db="EMBL/GenBank/DDBJ databases">
        <authorList>
            <person name="Joshi A."/>
            <person name="Thite S."/>
        </authorList>
    </citation>
    <scope>NUCLEOTIDE SEQUENCE [LARGE SCALE GENOMIC DNA]</scope>
    <source>
        <strain evidence="3 4">1E1</strain>
    </source>
</reference>
<feature type="domain" description="Inner membrane protein YejM N-terminal" evidence="2">
    <location>
        <begin position="11"/>
        <end position="241"/>
    </location>
</feature>
<feature type="transmembrane region" description="Helical" evidence="1">
    <location>
        <begin position="61"/>
        <end position="82"/>
    </location>
</feature>
<feature type="transmembrane region" description="Helical" evidence="1">
    <location>
        <begin position="177"/>
        <end position="195"/>
    </location>
</feature>
<accession>A0ABT9GPD9</accession>
<proteinExistence type="predicted"/>
<evidence type="ECO:0000259" key="2">
    <source>
        <dbReference type="Pfam" id="PF11893"/>
    </source>
</evidence>
<evidence type="ECO:0000256" key="1">
    <source>
        <dbReference type="SAM" id="Phobius"/>
    </source>
</evidence>
<dbReference type="Proteomes" id="UP001236258">
    <property type="component" value="Unassembled WGS sequence"/>
</dbReference>
<keyword evidence="1" id="KW-0472">Membrane</keyword>
<dbReference type="EMBL" id="JAUZVY010000002">
    <property type="protein sequence ID" value="MDP4528846.1"/>
    <property type="molecule type" value="Genomic_DNA"/>
</dbReference>
<evidence type="ECO:0000313" key="3">
    <source>
        <dbReference type="EMBL" id="MDP4528846.1"/>
    </source>
</evidence>
<feature type="transmembrane region" description="Helical" evidence="1">
    <location>
        <begin position="21"/>
        <end position="41"/>
    </location>
</feature>
<keyword evidence="1" id="KW-0812">Transmembrane</keyword>
<keyword evidence="4" id="KW-1185">Reference proteome</keyword>
<name>A0ABT9GPD9_9GAMM</name>
<dbReference type="InterPro" id="IPR024588">
    <property type="entry name" value="YejM_N"/>
</dbReference>
<dbReference type="RefSeq" id="WP_305944948.1">
    <property type="nucleotide sequence ID" value="NZ_JAUZVY010000002.1"/>
</dbReference>
<organism evidence="3 4">
    <name type="scientific">Alkalimonas delamerensis</name>
    <dbReference type="NCBI Taxonomy" id="265981"/>
    <lineage>
        <taxon>Bacteria</taxon>
        <taxon>Pseudomonadati</taxon>
        <taxon>Pseudomonadota</taxon>
        <taxon>Gammaproteobacteria</taxon>
        <taxon>Alkalimonas</taxon>
    </lineage>
</organism>